<dbReference type="Proteomes" id="UP000309984">
    <property type="component" value="Unassembled WGS sequence"/>
</dbReference>
<reference evidence="1 2" key="1">
    <citation type="submission" date="2018-01" db="EMBL/GenBank/DDBJ databases">
        <title>Comparative genomics of Mycobacterium mucogenicum and Mycobacterium neoaurum clade members emphasizing tRNA and non-coding RNA.</title>
        <authorList>
            <person name="Behra P.R.K."/>
            <person name="Pettersson B.M.F."/>
            <person name="Das S."/>
            <person name="Dasgupta S."/>
            <person name="Kirsebom L.A."/>
        </authorList>
    </citation>
    <scope>NUCLEOTIDE SEQUENCE [LARGE SCALE GENOMIC DNA]</scope>
    <source>
        <strain evidence="1 2">DSM 45104</strain>
    </source>
</reference>
<gene>
    <name evidence="1" type="ORF">C1S79_27770</name>
</gene>
<keyword evidence="2" id="KW-1185">Reference proteome</keyword>
<accession>A0A7I7ZRG1</accession>
<organism evidence="1 2">
    <name type="scientific">Mycolicibacterium phocaicum</name>
    <dbReference type="NCBI Taxonomy" id="319706"/>
    <lineage>
        <taxon>Bacteria</taxon>
        <taxon>Bacillati</taxon>
        <taxon>Actinomycetota</taxon>
        <taxon>Actinomycetes</taxon>
        <taxon>Mycobacteriales</taxon>
        <taxon>Mycobacteriaceae</taxon>
        <taxon>Mycolicibacterium</taxon>
    </lineage>
</organism>
<proteinExistence type="predicted"/>
<dbReference type="EMBL" id="POTM01000067">
    <property type="protein sequence ID" value="TLH58454.1"/>
    <property type="molecule type" value="Genomic_DNA"/>
</dbReference>
<comment type="caution">
    <text evidence="1">The sequence shown here is derived from an EMBL/GenBank/DDBJ whole genome shotgun (WGS) entry which is preliminary data.</text>
</comment>
<dbReference type="AlphaFoldDB" id="A0A7I7ZRG1"/>
<name>A0A7I7ZRG1_9MYCO</name>
<protein>
    <submittedName>
        <fullName evidence="1">Uncharacterized protein</fullName>
    </submittedName>
</protein>
<dbReference type="RefSeq" id="WP_138251320.1">
    <property type="nucleotide sequence ID" value="NZ_AP022616.1"/>
</dbReference>
<evidence type="ECO:0000313" key="1">
    <source>
        <dbReference type="EMBL" id="TLH58454.1"/>
    </source>
</evidence>
<sequence length="254" mass="26180">MDDDQADQSVSLEQLADLQAGLLDDATAARLRRRIRDDPALARRYAELEQVRRDLHDLADDTTASDLPPEATARIGSALRNAAPPPARHTVVPGRSAGHGARSARPAVVAAAATGVIAVGIGAVVVLSGSDEPARISAGPKAASLTVQRQAGMPWPDRQILGLRTRPPELGTLAAPERLRSCLAGLGYAPTTAVLGAATLTMHDRAQVLLLLPKADGGAVMALVVSPRCNEADAGLIADAVIPDAAGPPTQPGR</sequence>
<evidence type="ECO:0000313" key="2">
    <source>
        <dbReference type="Proteomes" id="UP000309984"/>
    </source>
</evidence>